<dbReference type="GO" id="GO:0046914">
    <property type="term" value="F:transition metal ion binding"/>
    <property type="evidence" value="ECO:0007669"/>
    <property type="project" value="InterPro"/>
</dbReference>
<feature type="region of interest" description="Disordered" evidence="2">
    <location>
        <begin position="42"/>
        <end position="83"/>
    </location>
</feature>
<dbReference type="Pfam" id="PF04023">
    <property type="entry name" value="FeoA"/>
    <property type="match status" value="1"/>
</dbReference>
<organism evidence="4 5">
    <name type="scientific">Bifidobacterium apri</name>
    <dbReference type="NCBI Taxonomy" id="1769423"/>
    <lineage>
        <taxon>Bacteria</taxon>
        <taxon>Bacillati</taxon>
        <taxon>Actinomycetota</taxon>
        <taxon>Actinomycetes</taxon>
        <taxon>Bifidobacteriales</taxon>
        <taxon>Bifidobacteriaceae</taxon>
        <taxon>Bifidobacterium</taxon>
    </lineage>
</organism>
<evidence type="ECO:0000256" key="1">
    <source>
        <dbReference type="ARBA" id="ARBA00023004"/>
    </source>
</evidence>
<dbReference type="InterPro" id="IPR038157">
    <property type="entry name" value="FeoA_core_dom"/>
</dbReference>
<sequence length="167" mass="18393">MEGSRIVVMKGKRNRRFQGWKRGNPANPSFGKGLGYCQSMMEQEERTNDVANPAHDRHETGPAEQTAHHTPHGPEREPEALTAETCPVRQDMTITEIRMDARHRLRMLELGIRVGAVTQVTQRSNFGGRVLAVGTGRIAIDGATARSILVTPIPAAQAAHETHGDNR</sequence>
<dbReference type="Gene3D" id="2.30.30.90">
    <property type="match status" value="1"/>
</dbReference>
<dbReference type="InterPro" id="IPR008988">
    <property type="entry name" value="Transcriptional_repressor_C"/>
</dbReference>
<feature type="compositionally biased region" description="Basic and acidic residues" evidence="2">
    <location>
        <begin position="43"/>
        <end position="61"/>
    </location>
</feature>
<protein>
    <submittedName>
        <fullName evidence="4">FeoA family protein</fullName>
    </submittedName>
</protein>
<feature type="domain" description="Ferrous iron transporter FeoA-like" evidence="3">
    <location>
        <begin position="81"/>
        <end position="152"/>
    </location>
</feature>
<keyword evidence="5" id="KW-1185">Reference proteome</keyword>
<dbReference type="AlphaFoldDB" id="A0A6A2VUA7"/>
<dbReference type="EMBL" id="WBSO01000007">
    <property type="protein sequence ID" value="KAB8297543.1"/>
    <property type="molecule type" value="Genomic_DNA"/>
</dbReference>
<gene>
    <name evidence="4" type="ORF">DSM100238_1146</name>
</gene>
<accession>A0A6A2VUA7</accession>
<name>A0A6A2VUA7_9BIFI</name>
<dbReference type="SUPFAM" id="SSF50037">
    <property type="entry name" value="C-terminal domain of transcriptional repressors"/>
    <property type="match status" value="1"/>
</dbReference>
<evidence type="ECO:0000313" key="5">
    <source>
        <dbReference type="Proteomes" id="UP000440041"/>
    </source>
</evidence>
<evidence type="ECO:0000256" key="2">
    <source>
        <dbReference type="SAM" id="MobiDB-lite"/>
    </source>
</evidence>
<dbReference type="Proteomes" id="UP000440041">
    <property type="component" value="Unassembled WGS sequence"/>
</dbReference>
<evidence type="ECO:0000313" key="4">
    <source>
        <dbReference type="EMBL" id="KAB8297543.1"/>
    </source>
</evidence>
<dbReference type="InterPro" id="IPR007167">
    <property type="entry name" value="Fe-transptr_FeoA-like"/>
</dbReference>
<reference evidence="4 5" key="1">
    <citation type="submission" date="2019-09" db="EMBL/GenBank/DDBJ databases">
        <title>Characterization of the phylogenetic diversity of two novel species belonging to the genus Bifidobacterium: Bifidobacterium cebidarum sp. nov. and Bifidobacterium leontopitheci sp. nov.</title>
        <authorList>
            <person name="Lugli G.A."/>
            <person name="Duranti S."/>
            <person name="Milani C."/>
            <person name="Turroni F."/>
            <person name="Ventura M."/>
        </authorList>
    </citation>
    <scope>NUCLEOTIDE SEQUENCE [LARGE SCALE GENOMIC DNA]</scope>
    <source>
        <strain evidence="4 5">DSM 100238</strain>
    </source>
</reference>
<evidence type="ECO:0000259" key="3">
    <source>
        <dbReference type="SMART" id="SM00899"/>
    </source>
</evidence>
<comment type="caution">
    <text evidence="4">The sequence shown here is derived from an EMBL/GenBank/DDBJ whole genome shotgun (WGS) entry which is preliminary data.</text>
</comment>
<proteinExistence type="predicted"/>
<keyword evidence="1" id="KW-0408">Iron</keyword>
<dbReference type="SMART" id="SM00899">
    <property type="entry name" value="FeoA"/>
    <property type="match status" value="1"/>
</dbReference>